<sequence length="129" mass="13754">MPEKKTKVGSIRGVFTHSLEGGTHWGCPPSIILKDVRVNEVVRRVFPRVALGVREVKIANMNTGTGAGNILLGKYYILAGPADVVLHVFVDPGNTFDSDPGSVLDSDFFPAFNSDSATNHSSDLKEAGG</sequence>
<evidence type="ECO:0000313" key="2">
    <source>
        <dbReference type="Proteomes" id="UP000299102"/>
    </source>
</evidence>
<organism evidence="1 2">
    <name type="scientific">Eumeta variegata</name>
    <name type="common">Bagworm moth</name>
    <name type="synonym">Eumeta japonica</name>
    <dbReference type="NCBI Taxonomy" id="151549"/>
    <lineage>
        <taxon>Eukaryota</taxon>
        <taxon>Metazoa</taxon>
        <taxon>Ecdysozoa</taxon>
        <taxon>Arthropoda</taxon>
        <taxon>Hexapoda</taxon>
        <taxon>Insecta</taxon>
        <taxon>Pterygota</taxon>
        <taxon>Neoptera</taxon>
        <taxon>Endopterygota</taxon>
        <taxon>Lepidoptera</taxon>
        <taxon>Glossata</taxon>
        <taxon>Ditrysia</taxon>
        <taxon>Tineoidea</taxon>
        <taxon>Psychidae</taxon>
        <taxon>Oiketicinae</taxon>
        <taxon>Eumeta</taxon>
    </lineage>
</organism>
<keyword evidence="2" id="KW-1185">Reference proteome</keyword>
<dbReference type="AlphaFoldDB" id="A0A4C1WP38"/>
<accession>A0A4C1WP38</accession>
<gene>
    <name evidence="1" type="ORF">EVAR_47061_1</name>
</gene>
<evidence type="ECO:0000313" key="1">
    <source>
        <dbReference type="EMBL" id="GBP51884.1"/>
    </source>
</evidence>
<reference evidence="1 2" key="1">
    <citation type="journal article" date="2019" name="Commun. Biol.">
        <title>The bagworm genome reveals a unique fibroin gene that provides high tensile strength.</title>
        <authorList>
            <person name="Kono N."/>
            <person name="Nakamura H."/>
            <person name="Ohtoshi R."/>
            <person name="Tomita M."/>
            <person name="Numata K."/>
            <person name="Arakawa K."/>
        </authorList>
    </citation>
    <scope>NUCLEOTIDE SEQUENCE [LARGE SCALE GENOMIC DNA]</scope>
</reference>
<proteinExistence type="predicted"/>
<dbReference type="EMBL" id="BGZK01000591">
    <property type="protein sequence ID" value="GBP51884.1"/>
    <property type="molecule type" value="Genomic_DNA"/>
</dbReference>
<name>A0A4C1WP38_EUMVA</name>
<protein>
    <submittedName>
        <fullName evidence="1">Uncharacterized protein</fullName>
    </submittedName>
</protein>
<comment type="caution">
    <text evidence="1">The sequence shown here is derived from an EMBL/GenBank/DDBJ whole genome shotgun (WGS) entry which is preliminary data.</text>
</comment>
<dbReference type="Proteomes" id="UP000299102">
    <property type="component" value="Unassembled WGS sequence"/>
</dbReference>